<dbReference type="GO" id="GO:0038023">
    <property type="term" value="F:signaling receptor activity"/>
    <property type="evidence" value="ECO:0007669"/>
    <property type="project" value="TreeGrafter"/>
</dbReference>
<dbReference type="GO" id="GO:0007155">
    <property type="term" value="P:cell adhesion"/>
    <property type="evidence" value="ECO:0007669"/>
    <property type="project" value="UniProtKB-KW"/>
</dbReference>
<evidence type="ECO:0000259" key="4">
    <source>
        <dbReference type="PROSITE" id="PS50022"/>
    </source>
</evidence>
<name>A0A8K0EIL5_BRALA</name>
<evidence type="ECO:0000313" key="5">
    <source>
        <dbReference type="EMBL" id="CAH1249730.1"/>
    </source>
</evidence>
<keyword evidence="1" id="KW-1015">Disulfide bond</keyword>
<feature type="region of interest" description="Disordered" evidence="2">
    <location>
        <begin position="354"/>
        <end position="376"/>
    </location>
</feature>
<feature type="domain" description="F5/8 type C" evidence="4">
    <location>
        <begin position="190"/>
        <end position="342"/>
    </location>
</feature>
<dbReference type="PROSITE" id="PS01285">
    <property type="entry name" value="FA58C_1"/>
    <property type="match status" value="2"/>
</dbReference>
<dbReference type="CDD" id="cd00057">
    <property type="entry name" value="FA58C"/>
    <property type="match status" value="3"/>
</dbReference>
<dbReference type="EMBL" id="OV696702">
    <property type="protein sequence ID" value="CAH1249730.1"/>
    <property type="molecule type" value="Genomic_DNA"/>
</dbReference>
<dbReference type="InterPro" id="IPR000421">
    <property type="entry name" value="FA58C"/>
</dbReference>
<dbReference type="PROSITE" id="PS50022">
    <property type="entry name" value="FA58C_3"/>
    <property type="match status" value="3"/>
</dbReference>
<evidence type="ECO:0000313" key="6">
    <source>
        <dbReference type="Proteomes" id="UP000838412"/>
    </source>
</evidence>
<keyword evidence="6" id="KW-1185">Reference proteome</keyword>
<reference evidence="5" key="1">
    <citation type="submission" date="2022-01" db="EMBL/GenBank/DDBJ databases">
        <authorList>
            <person name="Braso-Vives M."/>
        </authorList>
    </citation>
    <scope>NUCLEOTIDE SEQUENCE</scope>
</reference>
<dbReference type="Pfam" id="PF00754">
    <property type="entry name" value="F5_F8_type_C"/>
    <property type="match status" value="3"/>
</dbReference>
<dbReference type="InterPro" id="IPR050633">
    <property type="entry name" value="Neuropilin_MCO_CoagFactor"/>
</dbReference>
<dbReference type="PANTHER" id="PTHR46806">
    <property type="entry name" value="F5/8 TYPE C DOMAIN-CONTAINING PROTEIN"/>
    <property type="match status" value="1"/>
</dbReference>
<organism evidence="5 6">
    <name type="scientific">Branchiostoma lanceolatum</name>
    <name type="common">Common lancelet</name>
    <name type="synonym">Amphioxus lanceolatum</name>
    <dbReference type="NCBI Taxonomy" id="7740"/>
    <lineage>
        <taxon>Eukaryota</taxon>
        <taxon>Metazoa</taxon>
        <taxon>Chordata</taxon>
        <taxon>Cephalochordata</taxon>
        <taxon>Leptocardii</taxon>
        <taxon>Amphioxiformes</taxon>
        <taxon>Branchiostomatidae</taxon>
        <taxon>Branchiostoma</taxon>
    </lineage>
</organism>
<dbReference type="InterPro" id="IPR008979">
    <property type="entry name" value="Galactose-bd-like_sf"/>
</dbReference>
<evidence type="ECO:0000256" key="2">
    <source>
        <dbReference type="SAM" id="MobiDB-lite"/>
    </source>
</evidence>
<dbReference type="AlphaFoldDB" id="A0A8K0EIL5"/>
<proteinExistence type="predicted"/>
<dbReference type="PANTHER" id="PTHR46806:SF11">
    <property type="entry name" value="MILK FAT GLOBULE EGF AND FACTOR V_VIII DOMAIN CONTAINING"/>
    <property type="match status" value="1"/>
</dbReference>
<sequence>MKMGSDVVFSTSLGLVCVILLAFLVTVDADAHCLEPLGVETGRIADGQLTASSVTPGFEARWGRLNGERAWQMDTFDQSQWLGVDLGRDWYVSAIRTQGLGPGYVETYRVVYRVNGSSEFSVYTENRQAKIFPGNDDGETVTQQTLAPPVYARYILVNPVTFSSTPRLRIELLGCEDVRTDITPAISAGCYEPLGLEDGRVPDEKITATTETAGFEAYRGRLSGDRAWQMGTLDRSQYLAVDLGENIYVSAVKSQSLYHLDVKTQGQYGGHVTDYRLVYQVEGSSTLTPYSENGTTKMFPGNLDGNTVVEQQLAQPIFARYILFNPRGYSAIPRMRVELFGCKDAPAGATLVTPTRAAPDGPTPTAPTRAPCPRPLGMEDGTIVDDLIRATTQIAGFDAFAARLNGPSAWTMGLVNRNQYLAVDVGRDVNVTGIQTQGLGEGHIKTYRIAYQVDGSDQVILYREGGAVRVFVGNSDGDSIVQRDFLQPFIARYVLVNPLTFTDVPRLRLELLGCDI</sequence>
<keyword evidence="3" id="KW-0732">Signal</keyword>
<protein>
    <submittedName>
        <fullName evidence="5">MFGE8 protein</fullName>
    </submittedName>
</protein>
<evidence type="ECO:0000256" key="1">
    <source>
        <dbReference type="ARBA" id="ARBA00023157"/>
    </source>
</evidence>
<dbReference type="GO" id="GO:0005576">
    <property type="term" value="C:extracellular region"/>
    <property type="evidence" value="ECO:0007669"/>
    <property type="project" value="UniProtKB-SubCell"/>
</dbReference>
<feature type="domain" description="F5/8 type C" evidence="4">
    <location>
        <begin position="33"/>
        <end position="175"/>
    </location>
</feature>
<dbReference type="GO" id="GO:0005886">
    <property type="term" value="C:plasma membrane"/>
    <property type="evidence" value="ECO:0007669"/>
    <property type="project" value="TreeGrafter"/>
</dbReference>
<dbReference type="Gene3D" id="2.60.120.260">
    <property type="entry name" value="Galactose-binding domain-like"/>
    <property type="match status" value="3"/>
</dbReference>
<dbReference type="Proteomes" id="UP000838412">
    <property type="component" value="Chromosome 17"/>
</dbReference>
<dbReference type="PROSITE" id="PS01286">
    <property type="entry name" value="FA58C_2"/>
    <property type="match status" value="3"/>
</dbReference>
<feature type="domain" description="F5/8 type C" evidence="4">
    <location>
        <begin position="372"/>
        <end position="514"/>
    </location>
</feature>
<evidence type="ECO:0000256" key="3">
    <source>
        <dbReference type="SAM" id="SignalP"/>
    </source>
</evidence>
<dbReference type="SUPFAM" id="SSF49785">
    <property type="entry name" value="Galactose-binding domain-like"/>
    <property type="match status" value="3"/>
</dbReference>
<feature type="compositionally biased region" description="Pro residues" evidence="2">
    <location>
        <begin position="361"/>
        <end position="374"/>
    </location>
</feature>
<feature type="signal peptide" evidence="3">
    <location>
        <begin position="1"/>
        <end position="29"/>
    </location>
</feature>
<dbReference type="GO" id="GO:0012505">
    <property type="term" value="C:endomembrane system"/>
    <property type="evidence" value="ECO:0007669"/>
    <property type="project" value="UniProtKB-SubCell"/>
</dbReference>
<dbReference type="OrthoDB" id="6071166at2759"/>
<accession>A0A8K0EIL5</accession>
<gene>
    <name evidence="5" type="primary">MFGE8</name>
    <name evidence="5" type="ORF">BLAG_LOCUS10735</name>
</gene>
<feature type="chain" id="PRO_5035439810" evidence="3">
    <location>
        <begin position="30"/>
        <end position="516"/>
    </location>
</feature>
<dbReference type="SMART" id="SM00231">
    <property type="entry name" value="FA58C"/>
    <property type="match status" value="3"/>
</dbReference>